<dbReference type="EMBL" id="PIPR01000001">
    <property type="protein sequence ID" value="RUO41635.1"/>
    <property type="molecule type" value="Genomic_DNA"/>
</dbReference>
<reference evidence="3" key="1">
    <citation type="journal article" date="2018" name="Front. Microbiol.">
        <title>Genome-Based Analysis Reveals the Taxonomy and Diversity of the Family Idiomarinaceae.</title>
        <authorList>
            <person name="Liu Y."/>
            <person name="Lai Q."/>
            <person name="Shao Z."/>
        </authorList>
    </citation>
    <scope>NUCLEOTIDE SEQUENCE [LARGE SCALE GENOMIC DNA]</scope>
    <source>
        <strain evidence="3">KYW314</strain>
    </source>
</reference>
<dbReference type="SUPFAM" id="SSF53448">
    <property type="entry name" value="Nucleotide-diphospho-sugar transferases"/>
    <property type="match status" value="1"/>
</dbReference>
<keyword evidence="2" id="KW-0808">Transferase</keyword>
<comment type="caution">
    <text evidence="2">The sequence shown here is derived from an EMBL/GenBank/DDBJ whole genome shotgun (WGS) entry which is preliminary data.</text>
</comment>
<feature type="domain" description="Glycosyltransferase 2-like" evidence="1">
    <location>
        <begin position="38"/>
        <end position="148"/>
    </location>
</feature>
<dbReference type="InterPro" id="IPR029044">
    <property type="entry name" value="Nucleotide-diphossugar_trans"/>
</dbReference>
<gene>
    <name evidence="2" type="ORF">CWE22_05625</name>
</gene>
<organism evidence="2 3">
    <name type="scientific">Pseudidiomarina aestuarii</name>
    <dbReference type="NCBI Taxonomy" id="624146"/>
    <lineage>
        <taxon>Bacteria</taxon>
        <taxon>Pseudomonadati</taxon>
        <taxon>Pseudomonadota</taxon>
        <taxon>Gammaproteobacteria</taxon>
        <taxon>Alteromonadales</taxon>
        <taxon>Idiomarinaceae</taxon>
        <taxon>Pseudidiomarina</taxon>
    </lineage>
</organism>
<sequence length="307" mass="34612">MVLSVVCTTVADIPPNELGALPLVAPARPTMSDYPLVSVYMPTHNRVELLKRSVESVLAQSYPAIELIVVDDASSDGTWQYLTRLAATDARVSVLRNETPAGACVARNKALAIARGYYVTGLDDDDEMLPDRIQLLVEAYRDDYAFTTSGYWWVTETRAKATMCRRQVITLEQQLDANYATNQVLTTRERMLAIGGFDEALVSLQDWDCFTRLIKAFGPGLRIAAATQNIYVDHGGERISNPTKSRAGFARFLEKHEAEMTTRHKLNHAFWLKVRIGEPMTFIELMRSLPAGYILKKVRHYMRYLTK</sequence>
<evidence type="ECO:0000313" key="3">
    <source>
        <dbReference type="Proteomes" id="UP000287766"/>
    </source>
</evidence>
<proteinExistence type="predicted"/>
<dbReference type="GO" id="GO:0016740">
    <property type="term" value="F:transferase activity"/>
    <property type="evidence" value="ECO:0007669"/>
    <property type="project" value="UniProtKB-KW"/>
</dbReference>
<dbReference type="AlphaFoldDB" id="A0A7Z7EU33"/>
<dbReference type="Pfam" id="PF00535">
    <property type="entry name" value="Glycos_transf_2"/>
    <property type="match status" value="1"/>
</dbReference>
<name>A0A7Z7EU33_9GAMM</name>
<accession>A0A7Z7EU33</accession>
<dbReference type="CDD" id="cd00761">
    <property type="entry name" value="Glyco_tranf_GTA_type"/>
    <property type="match status" value="1"/>
</dbReference>
<dbReference type="InterPro" id="IPR050834">
    <property type="entry name" value="Glycosyltransf_2"/>
</dbReference>
<protein>
    <submittedName>
        <fullName evidence="2">Glycosyl transferase</fullName>
    </submittedName>
</protein>
<dbReference type="PANTHER" id="PTHR43685:SF2">
    <property type="entry name" value="GLYCOSYLTRANSFERASE 2-LIKE DOMAIN-CONTAINING PROTEIN"/>
    <property type="match status" value="1"/>
</dbReference>
<dbReference type="Gene3D" id="3.90.550.10">
    <property type="entry name" value="Spore Coat Polysaccharide Biosynthesis Protein SpsA, Chain A"/>
    <property type="match status" value="1"/>
</dbReference>
<keyword evidence="3" id="KW-1185">Reference proteome</keyword>
<dbReference type="Proteomes" id="UP000287766">
    <property type="component" value="Unassembled WGS sequence"/>
</dbReference>
<evidence type="ECO:0000313" key="2">
    <source>
        <dbReference type="EMBL" id="RUO41635.1"/>
    </source>
</evidence>
<evidence type="ECO:0000259" key="1">
    <source>
        <dbReference type="Pfam" id="PF00535"/>
    </source>
</evidence>
<dbReference type="InterPro" id="IPR001173">
    <property type="entry name" value="Glyco_trans_2-like"/>
</dbReference>
<dbReference type="PANTHER" id="PTHR43685">
    <property type="entry name" value="GLYCOSYLTRANSFERASE"/>
    <property type="match status" value="1"/>
</dbReference>